<gene>
    <name evidence="1" type="ORF">CFOL_v3_20133</name>
</gene>
<keyword evidence="2" id="KW-1185">Reference proteome</keyword>
<accession>A0A1Q3C8S2</accession>
<organism evidence="1 2">
    <name type="scientific">Cephalotus follicularis</name>
    <name type="common">Albany pitcher plant</name>
    <dbReference type="NCBI Taxonomy" id="3775"/>
    <lineage>
        <taxon>Eukaryota</taxon>
        <taxon>Viridiplantae</taxon>
        <taxon>Streptophyta</taxon>
        <taxon>Embryophyta</taxon>
        <taxon>Tracheophyta</taxon>
        <taxon>Spermatophyta</taxon>
        <taxon>Magnoliopsida</taxon>
        <taxon>eudicotyledons</taxon>
        <taxon>Gunneridae</taxon>
        <taxon>Pentapetalae</taxon>
        <taxon>rosids</taxon>
        <taxon>fabids</taxon>
        <taxon>Oxalidales</taxon>
        <taxon>Cephalotaceae</taxon>
        <taxon>Cephalotus</taxon>
    </lineage>
</organism>
<dbReference type="AlphaFoldDB" id="A0A1Q3C8S2"/>
<dbReference type="EMBL" id="BDDD01001515">
    <property type="protein sequence ID" value="GAV76660.1"/>
    <property type="molecule type" value="Genomic_DNA"/>
</dbReference>
<proteinExistence type="predicted"/>
<protein>
    <submittedName>
        <fullName evidence="1">Uncharacterized protein</fullName>
    </submittedName>
</protein>
<sequence>MISPLTKLGCLRDIQEWDVGDIQGDTLIINVTDLRARKKPICLVLQPPSLLSLSFSPCTLRTIATTRWALLLNVTSREAIFGCAAGLCLNGVVISGKDDTWACFKDWD</sequence>
<reference evidence="2" key="1">
    <citation type="submission" date="2016-04" db="EMBL/GenBank/DDBJ databases">
        <title>Cephalotus genome sequencing.</title>
        <authorList>
            <person name="Fukushima K."/>
            <person name="Hasebe M."/>
            <person name="Fang X."/>
        </authorList>
    </citation>
    <scope>NUCLEOTIDE SEQUENCE [LARGE SCALE GENOMIC DNA]</scope>
    <source>
        <strain evidence="2">cv. St1</strain>
    </source>
</reference>
<evidence type="ECO:0000313" key="2">
    <source>
        <dbReference type="Proteomes" id="UP000187406"/>
    </source>
</evidence>
<comment type="caution">
    <text evidence="1">The sequence shown here is derived from an EMBL/GenBank/DDBJ whole genome shotgun (WGS) entry which is preliminary data.</text>
</comment>
<name>A0A1Q3C8S2_CEPFO</name>
<dbReference type="InParanoid" id="A0A1Q3C8S2"/>
<dbReference type="Proteomes" id="UP000187406">
    <property type="component" value="Unassembled WGS sequence"/>
</dbReference>
<evidence type="ECO:0000313" key="1">
    <source>
        <dbReference type="EMBL" id="GAV76660.1"/>
    </source>
</evidence>